<gene>
    <name evidence="2" type="ORF">SNE40_017064</name>
</gene>
<dbReference type="EMBL" id="JAZGQO010000011">
    <property type="protein sequence ID" value="KAK6173651.1"/>
    <property type="molecule type" value="Genomic_DNA"/>
</dbReference>
<sequence>MKLLVVIVCALVAETWGGGPTCSGCTEEMIAMMCTDDETTADCERYYKPTGCDCCGQCAIEEGKPCGPISNRCVTGSTCVFPEDPTGKHRNDFTHWGKCTKK</sequence>
<organism evidence="2 3">
    <name type="scientific">Patella caerulea</name>
    <name type="common">Rayed Mediterranean limpet</name>
    <dbReference type="NCBI Taxonomy" id="87958"/>
    <lineage>
        <taxon>Eukaryota</taxon>
        <taxon>Metazoa</taxon>
        <taxon>Spiralia</taxon>
        <taxon>Lophotrochozoa</taxon>
        <taxon>Mollusca</taxon>
        <taxon>Gastropoda</taxon>
        <taxon>Patellogastropoda</taxon>
        <taxon>Patelloidea</taxon>
        <taxon>Patellidae</taxon>
        <taxon>Patella</taxon>
    </lineage>
</organism>
<keyword evidence="1" id="KW-0732">Signal</keyword>
<name>A0AAN8PKT0_PATCE</name>
<keyword evidence="3" id="KW-1185">Reference proteome</keyword>
<evidence type="ECO:0000256" key="1">
    <source>
        <dbReference type="SAM" id="SignalP"/>
    </source>
</evidence>
<dbReference type="AlphaFoldDB" id="A0AAN8PKT0"/>
<feature type="signal peptide" evidence="1">
    <location>
        <begin position="1"/>
        <end position="17"/>
    </location>
</feature>
<accession>A0AAN8PKT0</accession>
<dbReference type="Gene3D" id="4.10.40.20">
    <property type="match status" value="1"/>
</dbReference>
<comment type="caution">
    <text evidence="2">The sequence shown here is derived from an EMBL/GenBank/DDBJ whole genome shotgun (WGS) entry which is preliminary data.</text>
</comment>
<proteinExistence type="predicted"/>
<dbReference type="SUPFAM" id="SSF57184">
    <property type="entry name" value="Growth factor receptor domain"/>
    <property type="match status" value="1"/>
</dbReference>
<evidence type="ECO:0000313" key="2">
    <source>
        <dbReference type="EMBL" id="KAK6173651.1"/>
    </source>
</evidence>
<feature type="chain" id="PRO_5042876887" evidence="1">
    <location>
        <begin position="18"/>
        <end position="102"/>
    </location>
</feature>
<dbReference type="Proteomes" id="UP001347796">
    <property type="component" value="Unassembled WGS sequence"/>
</dbReference>
<dbReference type="InterPro" id="IPR009030">
    <property type="entry name" value="Growth_fac_rcpt_cys_sf"/>
</dbReference>
<protein>
    <submittedName>
        <fullName evidence="2">Uncharacterized protein</fullName>
    </submittedName>
</protein>
<reference evidence="2 3" key="1">
    <citation type="submission" date="2024-01" db="EMBL/GenBank/DDBJ databases">
        <title>The genome of the rayed Mediterranean limpet Patella caerulea (Linnaeus, 1758).</title>
        <authorList>
            <person name="Anh-Thu Weber A."/>
            <person name="Halstead-Nussloch G."/>
        </authorList>
    </citation>
    <scope>NUCLEOTIDE SEQUENCE [LARGE SCALE GENOMIC DNA]</scope>
    <source>
        <strain evidence="2">AATW-2023a</strain>
        <tissue evidence="2">Whole specimen</tissue>
    </source>
</reference>
<evidence type="ECO:0000313" key="3">
    <source>
        <dbReference type="Proteomes" id="UP001347796"/>
    </source>
</evidence>